<evidence type="ECO:0000313" key="1">
    <source>
        <dbReference type="EMBL" id="EMD31639.1"/>
    </source>
</evidence>
<dbReference type="AlphaFoldDB" id="M2P8D4"/>
<reference evidence="1 2" key="1">
    <citation type="journal article" date="2012" name="Proc. Natl. Acad. Sci. U.S.A.">
        <title>Comparative genomics of Ceriporiopsis subvermispora and Phanerochaete chrysosporium provide insight into selective ligninolysis.</title>
        <authorList>
            <person name="Fernandez-Fueyo E."/>
            <person name="Ruiz-Duenas F.J."/>
            <person name="Ferreira P."/>
            <person name="Floudas D."/>
            <person name="Hibbett D.S."/>
            <person name="Canessa P."/>
            <person name="Larrondo L.F."/>
            <person name="James T.Y."/>
            <person name="Seelenfreund D."/>
            <person name="Lobos S."/>
            <person name="Polanco R."/>
            <person name="Tello M."/>
            <person name="Honda Y."/>
            <person name="Watanabe T."/>
            <person name="Watanabe T."/>
            <person name="Ryu J.S."/>
            <person name="Kubicek C.P."/>
            <person name="Schmoll M."/>
            <person name="Gaskell J."/>
            <person name="Hammel K.E."/>
            <person name="St John F.J."/>
            <person name="Vanden Wymelenberg A."/>
            <person name="Sabat G."/>
            <person name="Splinter BonDurant S."/>
            <person name="Syed K."/>
            <person name="Yadav J.S."/>
            <person name="Doddapaneni H."/>
            <person name="Subramanian V."/>
            <person name="Lavin J.L."/>
            <person name="Oguiza J.A."/>
            <person name="Perez G."/>
            <person name="Pisabarro A.G."/>
            <person name="Ramirez L."/>
            <person name="Santoyo F."/>
            <person name="Master E."/>
            <person name="Coutinho P.M."/>
            <person name="Henrissat B."/>
            <person name="Lombard V."/>
            <person name="Magnuson J.K."/>
            <person name="Kuees U."/>
            <person name="Hori C."/>
            <person name="Igarashi K."/>
            <person name="Samejima M."/>
            <person name="Held B.W."/>
            <person name="Barry K.W."/>
            <person name="LaButti K.M."/>
            <person name="Lapidus A."/>
            <person name="Lindquist E.A."/>
            <person name="Lucas S.M."/>
            <person name="Riley R."/>
            <person name="Salamov A.A."/>
            <person name="Hoffmeister D."/>
            <person name="Schwenk D."/>
            <person name="Hadar Y."/>
            <person name="Yarden O."/>
            <person name="de Vries R.P."/>
            <person name="Wiebenga A."/>
            <person name="Stenlid J."/>
            <person name="Eastwood D."/>
            <person name="Grigoriev I.V."/>
            <person name="Berka R.M."/>
            <person name="Blanchette R.A."/>
            <person name="Kersten P."/>
            <person name="Martinez A.T."/>
            <person name="Vicuna R."/>
            <person name="Cullen D."/>
        </authorList>
    </citation>
    <scope>NUCLEOTIDE SEQUENCE [LARGE SCALE GENOMIC DNA]</scope>
    <source>
        <strain evidence="1 2">B</strain>
    </source>
</reference>
<accession>M2P8D4</accession>
<proteinExistence type="predicted"/>
<organism evidence="1 2">
    <name type="scientific">Ceriporiopsis subvermispora (strain B)</name>
    <name type="common">White-rot fungus</name>
    <name type="synonym">Gelatoporia subvermispora</name>
    <dbReference type="NCBI Taxonomy" id="914234"/>
    <lineage>
        <taxon>Eukaryota</taxon>
        <taxon>Fungi</taxon>
        <taxon>Dikarya</taxon>
        <taxon>Basidiomycota</taxon>
        <taxon>Agaricomycotina</taxon>
        <taxon>Agaricomycetes</taxon>
        <taxon>Polyporales</taxon>
        <taxon>Gelatoporiaceae</taxon>
        <taxon>Gelatoporia</taxon>
    </lineage>
</organism>
<keyword evidence="2" id="KW-1185">Reference proteome</keyword>
<protein>
    <submittedName>
        <fullName evidence="1">Uncharacterized protein</fullName>
    </submittedName>
</protein>
<dbReference type="Proteomes" id="UP000016930">
    <property type="component" value="Unassembled WGS sequence"/>
</dbReference>
<dbReference type="EMBL" id="KB445816">
    <property type="protein sequence ID" value="EMD31639.1"/>
    <property type="molecule type" value="Genomic_DNA"/>
</dbReference>
<gene>
    <name evidence="1" type="ORF">CERSUDRAFT_119440</name>
</gene>
<sequence length="97" mass="10633">MKQSPYDPTMTLRVLGECMTSKADICCAIGSSALRLQSGRAITFLSIAQLGWSLRGVLTAVKNHSGDKPYRSYETTHLDRITVLTIGCPTCMRVELP</sequence>
<dbReference type="HOGENOM" id="CLU_2468853_0_0_1"/>
<evidence type="ECO:0000313" key="2">
    <source>
        <dbReference type="Proteomes" id="UP000016930"/>
    </source>
</evidence>
<name>M2P8D4_CERS8</name>